<evidence type="ECO:0000256" key="2">
    <source>
        <dbReference type="ARBA" id="ARBA00022448"/>
    </source>
</evidence>
<dbReference type="Proteomes" id="UP000600363">
    <property type="component" value="Unassembled WGS sequence"/>
</dbReference>
<evidence type="ECO:0000313" key="7">
    <source>
        <dbReference type="Proteomes" id="UP000600363"/>
    </source>
</evidence>
<gene>
    <name evidence="4" type="primary">atpD</name>
    <name evidence="6" type="ORF">HA299_02005</name>
</gene>
<dbReference type="GO" id="GO:0005524">
    <property type="term" value="F:ATP binding"/>
    <property type="evidence" value="ECO:0007669"/>
    <property type="project" value="UniProtKB-UniRule"/>
</dbReference>
<proteinExistence type="inferred from homology"/>
<comment type="function">
    <text evidence="4">Component of the A-type ATP synthase that produces ATP from ADP in the presence of a proton gradient across the membrane.</text>
</comment>
<dbReference type="GO" id="GO:0005886">
    <property type="term" value="C:plasma membrane"/>
    <property type="evidence" value="ECO:0007669"/>
    <property type="project" value="UniProtKB-SubCell"/>
</dbReference>
<keyword evidence="4" id="KW-0375">Hydrogen ion transport</keyword>
<comment type="caution">
    <text evidence="6">The sequence shown here is derived from an EMBL/GenBank/DDBJ whole genome shotgun (WGS) entry which is preliminary data.</text>
</comment>
<evidence type="ECO:0000256" key="4">
    <source>
        <dbReference type="HAMAP-Rule" id="MF_00271"/>
    </source>
</evidence>
<organism evidence="6 7">
    <name type="scientific">Methermicoccus shengliensis</name>
    <dbReference type="NCBI Taxonomy" id="660064"/>
    <lineage>
        <taxon>Archaea</taxon>
        <taxon>Methanobacteriati</taxon>
        <taxon>Methanobacteriota</taxon>
        <taxon>Stenosarchaea group</taxon>
        <taxon>Methanomicrobia</taxon>
        <taxon>Methanosarcinales</taxon>
        <taxon>Methermicoccaceae</taxon>
        <taxon>Methermicoccus</taxon>
    </lineage>
</organism>
<dbReference type="AlphaFoldDB" id="A0A832RSK4"/>
<dbReference type="NCBIfam" id="NF001545">
    <property type="entry name" value="PRK00373.1-4"/>
    <property type="match status" value="1"/>
</dbReference>
<dbReference type="GO" id="GO:0042777">
    <property type="term" value="P:proton motive force-driven plasma membrane ATP synthesis"/>
    <property type="evidence" value="ECO:0007669"/>
    <property type="project" value="UniProtKB-UniRule"/>
</dbReference>
<evidence type="ECO:0000313" key="6">
    <source>
        <dbReference type="EMBL" id="HIH69385.1"/>
    </source>
</evidence>
<dbReference type="PANTHER" id="PTHR11671">
    <property type="entry name" value="V-TYPE ATP SYNTHASE SUBUNIT D"/>
    <property type="match status" value="1"/>
</dbReference>
<name>A0A832RSK4_9EURY</name>
<sequence>MAVSGERIKPTRMELIKLKQRIKLAKEGHKLLKQKRDALILEFFRILREAGDLQGELYKQLNAAYRALASAEIQHGALALESIALAVDAIDKKGLRVSSKNIMGVKVPEVSELDVIKSLLTRESSVLEGSAKIDEVMKHFERALDLVLQIAEKETAIRRLLRDIEKTKRRVNAIEFILIPRSEEQMAYISMRLDEIERESFFALKRIKKVKEEAGEG</sequence>
<evidence type="ECO:0000256" key="5">
    <source>
        <dbReference type="SAM" id="Coils"/>
    </source>
</evidence>
<dbReference type="HAMAP" id="MF_00271">
    <property type="entry name" value="ATP_synth_D_arch"/>
    <property type="match status" value="1"/>
</dbReference>
<dbReference type="Pfam" id="PF01813">
    <property type="entry name" value="ATP-synt_D"/>
    <property type="match status" value="1"/>
</dbReference>
<comment type="subcellular location">
    <subcellularLocation>
        <location evidence="4">Cell membrane</location>
        <topology evidence="4">Peripheral membrane protein</topology>
    </subcellularLocation>
</comment>
<keyword evidence="5" id="KW-0175">Coiled coil</keyword>
<comment type="subunit">
    <text evidence="4">Has multiple subunits with at least A(3), B(3), C, D, E, F, H, I and proteolipid K(x).</text>
</comment>
<keyword evidence="3 4" id="KW-0406">Ion transport</keyword>
<keyword evidence="2 4" id="KW-0813">Transport</keyword>
<reference evidence="6" key="1">
    <citation type="journal article" date="2020" name="bioRxiv">
        <title>A rank-normalized archaeal taxonomy based on genome phylogeny resolves widespread incomplete and uneven classifications.</title>
        <authorList>
            <person name="Rinke C."/>
            <person name="Chuvochina M."/>
            <person name="Mussig A.J."/>
            <person name="Chaumeil P.-A."/>
            <person name="Waite D.W."/>
            <person name="Whitman W.B."/>
            <person name="Parks D.H."/>
            <person name="Hugenholtz P."/>
        </authorList>
    </citation>
    <scope>NUCLEOTIDE SEQUENCE</scope>
    <source>
        <strain evidence="6">UBA12518</strain>
    </source>
</reference>
<evidence type="ECO:0000256" key="1">
    <source>
        <dbReference type="ARBA" id="ARBA00005850"/>
    </source>
</evidence>
<evidence type="ECO:0000256" key="3">
    <source>
        <dbReference type="ARBA" id="ARBA00023065"/>
    </source>
</evidence>
<comment type="similarity">
    <text evidence="1 4">Belongs to the V-ATPase D subunit family.</text>
</comment>
<dbReference type="GO" id="GO:0046933">
    <property type="term" value="F:proton-transporting ATP synthase activity, rotational mechanism"/>
    <property type="evidence" value="ECO:0007669"/>
    <property type="project" value="UniProtKB-UniRule"/>
</dbReference>
<dbReference type="RefSeq" id="WP_042685903.1">
    <property type="nucleotide sequence ID" value="NZ_DUIH01000009.1"/>
</dbReference>
<feature type="coiled-coil region" evidence="5">
    <location>
        <begin position="150"/>
        <end position="213"/>
    </location>
</feature>
<keyword evidence="4" id="KW-1003">Cell membrane</keyword>
<keyword evidence="4" id="KW-0472">Membrane</keyword>
<accession>A0A832RSK4</accession>
<dbReference type="EMBL" id="DUIH01000009">
    <property type="protein sequence ID" value="HIH69385.1"/>
    <property type="molecule type" value="Genomic_DNA"/>
</dbReference>
<dbReference type="Gene3D" id="1.10.287.3240">
    <property type="match status" value="1"/>
</dbReference>
<dbReference type="GO" id="GO:0046961">
    <property type="term" value="F:proton-transporting ATPase activity, rotational mechanism"/>
    <property type="evidence" value="ECO:0007669"/>
    <property type="project" value="InterPro"/>
</dbReference>
<dbReference type="NCBIfam" id="TIGR00309">
    <property type="entry name" value="V_ATPase_subD"/>
    <property type="match status" value="1"/>
</dbReference>
<keyword evidence="4" id="KW-0066">ATP synthesis</keyword>
<dbReference type="InterPro" id="IPR002699">
    <property type="entry name" value="V_ATPase_D"/>
</dbReference>
<protein>
    <recommendedName>
        <fullName evidence="4">A-type ATP synthase subunit D</fullName>
    </recommendedName>
</protein>